<dbReference type="EMBL" id="VIGI01000004">
    <property type="protein sequence ID" value="KAB8300873.1"/>
    <property type="molecule type" value="Genomic_DNA"/>
</dbReference>
<sequence>MIHYLEDEAPWRSKIGEAYGHLEKPVVDTETEIDDIVYKRERKPPPSLKSEDLIWDEFRSNEISIGEFKSPVLRLSDLNTVYYFDALQVAYTDVRYTINKLTENIPGISEHGPLLISGIKKFRDNAWKLSQAIGGYRKSTYQVPGRLKQRCKVLRKELIKVKPKDKWIVTYRSNSPTGKRIAELWLYFFEMLGNDVKDIHEKTYEFKMEVAEAIQERRDLQNILRALEPRMSKEAQKRKWDNFDFEKAYQLLQRLSGKVDIDPKGYEDLLLSRITDTHEVLSTADSQIKSVIEKLRKSIDQPENLSETIDVPPLTEQIKVINELIEGFEGEVAWADAKKEELEKRLQGKVQGSQERIIAYDYVLGGHDWEAERKNLEKQERERMLDQSWAPGGGPIDDYY</sequence>
<keyword evidence="2" id="KW-1185">Reference proteome</keyword>
<organism evidence="1 2">
    <name type="scientific">Monilinia laxa</name>
    <name type="common">Brown rot fungus</name>
    <name type="synonym">Sclerotinia laxa</name>
    <dbReference type="NCBI Taxonomy" id="61186"/>
    <lineage>
        <taxon>Eukaryota</taxon>
        <taxon>Fungi</taxon>
        <taxon>Dikarya</taxon>
        <taxon>Ascomycota</taxon>
        <taxon>Pezizomycotina</taxon>
        <taxon>Leotiomycetes</taxon>
        <taxon>Helotiales</taxon>
        <taxon>Sclerotiniaceae</taxon>
        <taxon>Monilinia</taxon>
    </lineage>
</organism>
<protein>
    <submittedName>
        <fullName evidence="1">Uncharacterized protein</fullName>
    </submittedName>
</protein>
<dbReference type="Proteomes" id="UP000326757">
    <property type="component" value="Unassembled WGS sequence"/>
</dbReference>
<accession>A0A5N6KBP8</accession>
<dbReference type="AlphaFoldDB" id="A0A5N6KBP8"/>
<comment type="caution">
    <text evidence="1">The sequence shown here is derived from an EMBL/GenBank/DDBJ whole genome shotgun (WGS) entry which is preliminary data.</text>
</comment>
<evidence type="ECO:0000313" key="2">
    <source>
        <dbReference type="Proteomes" id="UP000326757"/>
    </source>
</evidence>
<proteinExistence type="predicted"/>
<evidence type="ECO:0000313" key="1">
    <source>
        <dbReference type="EMBL" id="KAB8300873.1"/>
    </source>
</evidence>
<dbReference type="OrthoDB" id="3551812at2759"/>
<reference evidence="1 2" key="1">
    <citation type="submission" date="2019-06" db="EMBL/GenBank/DDBJ databases">
        <title>Genome Sequence of the Brown Rot Fungal Pathogen Monilinia laxa.</title>
        <authorList>
            <person name="De Miccolis Angelini R.M."/>
            <person name="Landi L."/>
            <person name="Abate D."/>
            <person name="Pollastro S."/>
            <person name="Romanazzi G."/>
            <person name="Faretra F."/>
        </authorList>
    </citation>
    <scope>NUCLEOTIDE SEQUENCE [LARGE SCALE GENOMIC DNA]</scope>
    <source>
        <strain evidence="1 2">Mlax316</strain>
    </source>
</reference>
<gene>
    <name evidence="1" type="ORF">EYC80_002801</name>
</gene>
<name>A0A5N6KBP8_MONLA</name>